<accession>A0A660LEN8</accession>
<dbReference type="CDD" id="cd07043">
    <property type="entry name" value="STAS_anti-anti-sigma_factors"/>
    <property type="match status" value="1"/>
</dbReference>
<dbReference type="Proteomes" id="UP000278962">
    <property type="component" value="Unassembled WGS sequence"/>
</dbReference>
<reference evidence="2 3" key="1">
    <citation type="submission" date="2018-10" db="EMBL/GenBank/DDBJ databases">
        <title>Genomic Encyclopedia of Archaeal and Bacterial Type Strains, Phase II (KMG-II): from individual species to whole genera.</title>
        <authorList>
            <person name="Goeker M."/>
        </authorList>
    </citation>
    <scope>NUCLEOTIDE SEQUENCE [LARGE SCALE GENOMIC DNA]</scope>
    <source>
        <strain evidence="2 3">DSM 14954</strain>
    </source>
</reference>
<dbReference type="SUPFAM" id="SSF52091">
    <property type="entry name" value="SpoIIaa-like"/>
    <property type="match status" value="1"/>
</dbReference>
<dbReference type="PANTHER" id="PTHR33495:SF2">
    <property type="entry name" value="ANTI-SIGMA FACTOR ANTAGONIST TM_1081-RELATED"/>
    <property type="match status" value="1"/>
</dbReference>
<dbReference type="EMBL" id="RBIL01000001">
    <property type="protein sequence ID" value="RKQ92776.1"/>
    <property type="molecule type" value="Genomic_DNA"/>
</dbReference>
<proteinExistence type="predicted"/>
<dbReference type="AlphaFoldDB" id="A0A660LEN8"/>
<dbReference type="InterPro" id="IPR002645">
    <property type="entry name" value="STAS_dom"/>
</dbReference>
<dbReference type="RefSeq" id="WP_170179057.1">
    <property type="nucleotide sequence ID" value="NZ_RBIL01000001.1"/>
</dbReference>
<dbReference type="Pfam" id="PF01740">
    <property type="entry name" value="STAS"/>
    <property type="match status" value="1"/>
</dbReference>
<dbReference type="GO" id="GO:0043856">
    <property type="term" value="F:anti-sigma factor antagonist activity"/>
    <property type="evidence" value="ECO:0007669"/>
    <property type="project" value="TreeGrafter"/>
</dbReference>
<dbReference type="Gene3D" id="3.30.750.24">
    <property type="entry name" value="STAS domain"/>
    <property type="match status" value="1"/>
</dbReference>
<dbReference type="PANTHER" id="PTHR33495">
    <property type="entry name" value="ANTI-SIGMA FACTOR ANTAGONIST TM_1081-RELATED-RELATED"/>
    <property type="match status" value="1"/>
</dbReference>
<dbReference type="InterPro" id="IPR036513">
    <property type="entry name" value="STAS_dom_sf"/>
</dbReference>
<dbReference type="PROSITE" id="PS50801">
    <property type="entry name" value="STAS"/>
    <property type="match status" value="1"/>
</dbReference>
<evidence type="ECO:0000259" key="1">
    <source>
        <dbReference type="PROSITE" id="PS50801"/>
    </source>
</evidence>
<sequence length="114" mass="12172">MSELARVAAQWHGDLPVAVVHGEVDAANVAEIGVALRSLVTNRSSVLIVDLSPTTYLDSAGINLMFSLGDELRGRQLNLRLVIAPRSPISRMLAITGLDKAYPTYATLDEALSA</sequence>
<comment type="caution">
    <text evidence="2">The sequence shown here is derived from an EMBL/GenBank/DDBJ whole genome shotgun (WGS) entry which is preliminary data.</text>
</comment>
<evidence type="ECO:0000313" key="3">
    <source>
        <dbReference type="Proteomes" id="UP000278962"/>
    </source>
</evidence>
<feature type="domain" description="STAS" evidence="1">
    <location>
        <begin position="5"/>
        <end position="114"/>
    </location>
</feature>
<organism evidence="2 3">
    <name type="scientific">Solirubrobacter pauli</name>
    <dbReference type="NCBI Taxonomy" id="166793"/>
    <lineage>
        <taxon>Bacteria</taxon>
        <taxon>Bacillati</taxon>
        <taxon>Actinomycetota</taxon>
        <taxon>Thermoleophilia</taxon>
        <taxon>Solirubrobacterales</taxon>
        <taxon>Solirubrobacteraceae</taxon>
        <taxon>Solirubrobacter</taxon>
    </lineage>
</organism>
<gene>
    <name evidence="2" type="ORF">C8N24_2631</name>
</gene>
<name>A0A660LEN8_9ACTN</name>
<keyword evidence="3" id="KW-1185">Reference proteome</keyword>
<protein>
    <submittedName>
        <fullName evidence="2">Stage II sporulation protein AA (Anti-sigma F factor antagonist)</fullName>
    </submittedName>
</protein>
<evidence type="ECO:0000313" key="2">
    <source>
        <dbReference type="EMBL" id="RKQ92776.1"/>
    </source>
</evidence>